<sequence length="162" mass="18008">MKKNEMMTQLQKLRQRREDHARGIVAAHQASVQAARQDVEMASQLLTEHMQRAIEEQDAAVAGLVDRVVKASELHMAQSRYEASSAKTGQIRAQSEAAVLVQKQREAGLAVAQQHHLQSRKALMKLETLSDQLEKRTAPRRAAAAELLDDEARPNTAVALKQ</sequence>
<keyword evidence="3" id="KW-1185">Reference proteome</keyword>
<dbReference type="InterPro" id="IPR053716">
    <property type="entry name" value="Flag_assembly_chemotaxis_eff"/>
</dbReference>
<evidence type="ECO:0000256" key="1">
    <source>
        <dbReference type="SAM" id="MobiDB-lite"/>
    </source>
</evidence>
<dbReference type="RefSeq" id="WP_239361415.1">
    <property type="nucleotide sequence ID" value="NZ_JAKREW010000001.1"/>
</dbReference>
<name>A0ABS9Q868_9HYPH</name>
<feature type="compositionally biased region" description="Polar residues" evidence="1">
    <location>
        <begin position="1"/>
        <end position="12"/>
    </location>
</feature>
<reference evidence="2 3" key="1">
    <citation type="submission" date="2022-02" db="EMBL/GenBank/DDBJ databases">
        <title>Draft genome sequence of Mezorhizobium retamae strain IRAMC:0171 isolated from Retama raetam nodules.</title>
        <authorList>
            <person name="Bengaied R."/>
            <person name="Sbissi I."/>
            <person name="Huber K."/>
            <person name="Ghodbane F."/>
            <person name="Nouioui I."/>
            <person name="Tarhouni M."/>
            <person name="Gtari M."/>
        </authorList>
    </citation>
    <scope>NUCLEOTIDE SEQUENCE [LARGE SCALE GENOMIC DNA]</scope>
    <source>
        <strain evidence="2 3">IRAMC:0171</strain>
    </source>
</reference>
<gene>
    <name evidence="2" type="ORF">L4923_01120</name>
</gene>
<dbReference type="Proteomes" id="UP001201701">
    <property type="component" value="Unassembled WGS sequence"/>
</dbReference>
<dbReference type="Gene3D" id="1.10.287.1700">
    <property type="match status" value="1"/>
</dbReference>
<evidence type="ECO:0000313" key="3">
    <source>
        <dbReference type="Proteomes" id="UP001201701"/>
    </source>
</evidence>
<feature type="region of interest" description="Disordered" evidence="1">
    <location>
        <begin position="134"/>
        <end position="162"/>
    </location>
</feature>
<feature type="region of interest" description="Disordered" evidence="1">
    <location>
        <begin position="1"/>
        <end position="22"/>
    </location>
</feature>
<organism evidence="2 3">
    <name type="scientific">Mesorhizobium retamae</name>
    <dbReference type="NCBI Taxonomy" id="2912854"/>
    <lineage>
        <taxon>Bacteria</taxon>
        <taxon>Pseudomonadati</taxon>
        <taxon>Pseudomonadota</taxon>
        <taxon>Alphaproteobacteria</taxon>
        <taxon>Hyphomicrobiales</taxon>
        <taxon>Phyllobacteriaceae</taxon>
        <taxon>Mesorhizobium</taxon>
    </lineage>
</organism>
<proteinExistence type="predicted"/>
<evidence type="ECO:0000313" key="2">
    <source>
        <dbReference type="EMBL" id="MCG7503613.1"/>
    </source>
</evidence>
<dbReference type="EMBL" id="JAKREW010000001">
    <property type="protein sequence ID" value="MCG7503613.1"/>
    <property type="molecule type" value="Genomic_DNA"/>
</dbReference>
<protein>
    <recommendedName>
        <fullName evidence="4">Type III secretion protein</fullName>
    </recommendedName>
</protein>
<accession>A0ABS9Q868</accession>
<evidence type="ECO:0008006" key="4">
    <source>
        <dbReference type="Google" id="ProtNLM"/>
    </source>
</evidence>
<comment type="caution">
    <text evidence="2">The sequence shown here is derived from an EMBL/GenBank/DDBJ whole genome shotgun (WGS) entry which is preliminary data.</text>
</comment>